<feature type="transmembrane region" description="Helical" evidence="1">
    <location>
        <begin position="44"/>
        <end position="62"/>
    </location>
</feature>
<accession>A0A812R0W4</accession>
<keyword evidence="1" id="KW-0472">Membrane</keyword>
<keyword evidence="3" id="KW-1185">Reference proteome</keyword>
<evidence type="ECO:0000313" key="2">
    <source>
        <dbReference type="EMBL" id="CAE7413376.1"/>
    </source>
</evidence>
<sequence>MLGRQAFEETPARHYTALLMSLFPYLCNWAKLGNANEGIQMMGQAGGLVFSVMITWLFCLCIDSDFLKATILSFAAFGYASSGNEKFGFYGKEDHEYNNGWCWAVPWSLATVFFAAQVGLQRAGVIQGPYGENCSEEVQKIET</sequence>
<dbReference type="Proteomes" id="UP000649617">
    <property type="component" value="Unassembled WGS sequence"/>
</dbReference>
<evidence type="ECO:0000313" key="3">
    <source>
        <dbReference type="Proteomes" id="UP000649617"/>
    </source>
</evidence>
<dbReference type="AlphaFoldDB" id="A0A812R0W4"/>
<keyword evidence="1" id="KW-1133">Transmembrane helix</keyword>
<reference evidence="2" key="1">
    <citation type="submission" date="2021-02" db="EMBL/GenBank/DDBJ databases">
        <authorList>
            <person name="Dougan E. K."/>
            <person name="Rhodes N."/>
            <person name="Thang M."/>
            <person name="Chan C."/>
        </authorList>
    </citation>
    <scope>NUCLEOTIDE SEQUENCE</scope>
</reference>
<organism evidence="2 3">
    <name type="scientific">Symbiodinium pilosum</name>
    <name type="common">Dinoflagellate</name>
    <dbReference type="NCBI Taxonomy" id="2952"/>
    <lineage>
        <taxon>Eukaryota</taxon>
        <taxon>Sar</taxon>
        <taxon>Alveolata</taxon>
        <taxon>Dinophyceae</taxon>
        <taxon>Suessiales</taxon>
        <taxon>Symbiodiniaceae</taxon>
        <taxon>Symbiodinium</taxon>
    </lineage>
</organism>
<feature type="transmembrane region" description="Helical" evidence="1">
    <location>
        <begin position="12"/>
        <end position="32"/>
    </location>
</feature>
<keyword evidence="1" id="KW-0812">Transmembrane</keyword>
<evidence type="ECO:0000256" key="1">
    <source>
        <dbReference type="SAM" id="Phobius"/>
    </source>
</evidence>
<protein>
    <submittedName>
        <fullName evidence="2">Top3b protein</fullName>
    </submittedName>
</protein>
<proteinExistence type="predicted"/>
<comment type="caution">
    <text evidence="2">The sequence shown here is derived from an EMBL/GenBank/DDBJ whole genome shotgun (WGS) entry which is preliminary data.</text>
</comment>
<name>A0A812R0W4_SYMPI</name>
<gene>
    <name evidence="2" type="primary">Top3b</name>
    <name evidence="2" type="ORF">SPIL2461_LOCUS10194</name>
</gene>
<dbReference type="EMBL" id="CAJNIZ010018633">
    <property type="protein sequence ID" value="CAE7413376.1"/>
    <property type="molecule type" value="Genomic_DNA"/>
</dbReference>
<dbReference type="OrthoDB" id="8068875at2759"/>